<dbReference type="Proteomes" id="UP000663946">
    <property type="component" value="Chromosome 1"/>
</dbReference>
<organism evidence="1 2">
    <name type="scientific">Agrobacterium tumefaciens</name>
    <dbReference type="NCBI Taxonomy" id="358"/>
    <lineage>
        <taxon>Bacteria</taxon>
        <taxon>Pseudomonadati</taxon>
        <taxon>Pseudomonadota</taxon>
        <taxon>Alphaproteobacteria</taxon>
        <taxon>Hyphomicrobiales</taxon>
        <taxon>Rhizobiaceae</taxon>
        <taxon>Rhizobium/Agrobacterium group</taxon>
        <taxon>Agrobacterium</taxon>
        <taxon>Agrobacterium tumefaciens complex</taxon>
    </lineage>
</organism>
<evidence type="ECO:0000313" key="1">
    <source>
        <dbReference type="EMBL" id="QTG13486.1"/>
    </source>
</evidence>
<reference evidence="1" key="1">
    <citation type="submission" date="2020-02" db="EMBL/GenBank/DDBJ databases">
        <title>Unexpected conservation and global transmission of agrobacterial virulence plasmids.</title>
        <authorList>
            <person name="Weisberg A.J."/>
            <person name="Davis E.W. II"/>
            <person name="Tabima J.R."/>
            <person name="Belcher M.S."/>
            <person name="Miller M."/>
            <person name="Kuo C.-H."/>
            <person name="Loper J.E."/>
            <person name="Grunwald N.J."/>
            <person name="Putnam M.L."/>
            <person name="Chang J.H."/>
        </authorList>
    </citation>
    <scope>NUCLEOTIDE SEQUENCE</scope>
    <source>
        <strain evidence="1">Q15/94</strain>
    </source>
</reference>
<proteinExistence type="predicted"/>
<dbReference type="GeneID" id="92770198"/>
<name>A0AAJ4T9Y6_AGRTU</name>
<dbReference type="EMBL" id="CP049216">
    <property type="protein sequence ID" value="QTG13486.1"/>
    <property type="molecule type" value="Genomic_DNA"/>
</dbReference>
<protein>
    <submittedName>
        <fullName evidence="1">Uncharacterized protein</fullName>
    </submittedName>
</protein>
<dbReference type="AlphaFoldDB" id="A0AAJ4T9Y6"/>
<evidence type="ECO:0000313" key="2">
    <source>
        <dbReference type="Proteomes" id="UP000663946"/>
    </source>
</evidence>
<dbReference type="RefSeq" id="WP_142851133.1">
    <property type="nucleotide sequence ID" value="NC_015183.1"/>
</dbReference>
<gene>
    <name evidence="1" type="ORF">G6M86_09590</name>
</gene>
<sequence>MSRAFSFDAHWRGAGKASIGRRFDIPATFRYGLSRFVSLPIRLPLNCFGPVELGTDSLLLRMEALLPTARFPTNGTAFQTISHGAAMSEFWRWDEE</sequence>
<accession>A0AAJ4T9Y6</accession>